<evidence type="ECO:0000256" key="1">
    <source>
        <dbReference type="ARBA" id="ARBA00004273"/>
    </source>
</evidence>
<keyword evidence="4" id="KW-0496">Mitochondrion</keyword>
<dbReference type="PRINTS" id="PR00679">
    <property type="entry name" value="PROHIBITIN"/>
</dbReference>
<evidence type="ECO:0000256" key="4">
    <source>
        <dbReference type="ARBA" id="ARBA00023128"/>
    </source>
</evidence>
<feature type="compositionally biased region" description="Basic and acidic residues" evidence="8">
    <location>
        <begin position="513"/>
        <end position="522"/>
    </location>
</feature>
<dbReference type="Gene3D" id="1.10.287.470">
    <property type="entry name" value="Helix hairpin bin"/>
    <property type="match status" value="1"/>
</dbReference>
<dbReference type="Pfam" id="PF01145">
    <property type="entry name" value="Band_7"/>
    <property type="match status" value="1"/>
</dbReference>
<comment type="subcellular location">
    <subcellularLocation>
        <location evidence="1">Mitochondrion inner membrane</location>
    </subcellularLocation>
</comment>
<name>A0A8J7TIX6_ATRSP</name>
<dbReference type="Pfam" id="PF09058">
    <property type="entry name" value="L27_1"/>
    <property type="match status" value="1"/>
</dbReference>
<feature type="region of interest" description="Disordered" evidence="8">
    <location>
        <begin position="588"/>
        <end position="608"/>
    </location>
</feature>
<sequence length="1381" mass="148508">VEGGQRAIIFNRIGGMQDSVLAEGLHFRIPWFQYPIIYDIRAKPRKISSLTGSKDLQMVNIALRVLSRPVASNLPALYQQLGKDYDERVLPSIVNEVLKSVVAKFNASQLITQRAQVSLLIRRELFERAKDFNIILDDVAITELSFSREYTAAVEAKQVAQQEAQRAQFYVEKAKQDQRQKIIQAEGEAQAAKMVAASQNKVYLSADSLVLNLQDDSFNNPCPHCPAQVSVADASEGSGLRRDWLHILTSCCSPQGPVRPEVTPCGSEPVKKRVLGVALLSAEGEEARCPVQTPRAGLPPAGQGLSLSQSLTLRPESMHHEMGFITVRTVRPGWKPQHLSRHVAGRTRPPVWTRRKWHGAEARAQPARRAESPPAAPPPCLGRHQENCSGSAPGSDSLSTARASCVLRLLGGPQKKSINMTRIQGICSRVVAANTDKRLGATPACEPAPRPLALVCRRGAGPRSLKSRRLLAGEDDEDDEEAEGGAGKRAAEDDDELSARESGTPRGPGYPSRRPEGTRAPERVGGAPVSLRFLCRASKQLRFQSGTDDVLLTPKPSSHNPVVNWRPQLGKHPDMPFLIDAWTENGDPPETLGTRSKRLKGNGQKHFTGTMRASAGSVVVVRINAWHVALIPLKPGVREGSCPAQESWGGVLGYSEGFWGQPLEWVNVTPTHSSSGCQQGAFLRQGQLPENSAPAPGLADSGVIRLACSTEQAALLCYSRPWFQGDAAQSWVWPEFRGAVPGEPPGAARVFWFHAPTAGPAPVSSCASVPPAASLSAFFLTAAGPSPALLFPDLLRSGWGFVELSQESFQVPLGCSGSMRPQQARARASVPPAASLSAFFLTAAGPSPALLFPDLLSAGSCAGAARESFGSAGSGVESELRRRRRSTLPLTHLPGSGSGQGLASGSSATELHILINRKGSARRCPEFAVPGAERGDPPPTRVRVRRGAFQKPETRGSNSWVLAGLRSAAPELNMPVRKKDAQRALQLLEQYREKLSQTEDRQLRHSIERVIAIFQSNLFQALIDIQEFYEVTLLDNQKCVEPPKPVEPTPPVNLWEFSSLPSTTVTSETLPSSLSPSVESGSEVGLPGAAGGHHAMLRPGLRRKDGLPVYRHHQGKSPAWGFRGSSPAGSVAVLPSLPKVSAALDWPPQCAPRVPSRLRSERPETHRLRLRWRGEGSFSSRPAGRPQGALLPIPGSAQAAPVMTHSPDGTGEFPVSAGDLWEKPYGSRSVLSLRSCSGVLKVSFAAARAGPLCMAQGSTAATDGTKHTGAARGWLCTPCCFGHRPLPVQGHKPSVYRALPAIRSALAPSQMQGHGHADLGQLVSCIHTRWAGKCWGKAGCGNGRLGRSLSQRAWLCRPRVVHKVAINSNTWQPAVLLPTGK</sequence>
<dbReference type="InterPro" id="IPR000163">
    <property type="entry name" value="Prohibitin"/>
</dbReference>
<keyword evidence="11" id="KW-1185">Reference proteome</keyword>
<dbReference type="PROSITE" id="PS51022">
    <property type="entry name" value="L27"/>
    <property type="match status" value="1"/>
</dbReference>
<evidence type="ECO:0000259" key="9">
    <source>
        <dbReference type="PROSITE" id="PS51022"/>
    </source>
</evidence>
<keyword evidence="5" id="KW-0472">Membrane</keyword>
<dbReference type="Proteomes" id="UP000736164">
    <property type="component" value="Unassembled WGS sequence"/>
</dbReference>
<dbReference type="FunFam" id="1.10.287.470:FF:000001">
    <property type="entry name" value="Disks large 1 isoform X3"/>
    <property type="match status" value="1"/>
</dbReference>
<feature type="non-terminal residue" evidence="10">
    <location>
        <position position="1381"/>
    </location>
</feature>
<dbReference type="GO" id="GO:0005743">
    <property type="term" value="C:mitochondrial inner membrane"/>
    <property type="evidence" value="ECO:0007669"/>
    <property type="project" value="UniProtKB-SubCell"/>
</dbReference>
<evidence type="ECO:0000256" key="7">
    <source>
        <dbReference type="ARBA" id="ARBA00039584"/>
    </source>
</evidence>
<dbReference type="GO" id="GO:0007005">
    <property type="term" value="P:mitochondrion organization"/>
    <property type="evidence" value="ECO:0007669"/>
    <property type="project" value="TreeGrafter"/>
</dbReference>
<dbReference type="SUPFAM" id="SSF101288">
    <property type="entry name" value="L27 domain"/>
    <property type="match status" value="1"/>
</dbReference>
<dbReference type="InterPro" id="IPR015143">
    <property type="entry name" value="L27_1"/>
</dbReference>
<dbReference type="InterPro" id="IPR001107">
    <property type="entry name" value="Band_7"/>
</dbReference>
<dbReference type="FunFam" id="3.30.479.30:FF:000001">
    <property type="entry name" value="Prohibitin 2"/>
    <property type="match status" value="1"/>
</dbReference>
<proteinExistence type="inferred from homology"/>
<organism evidence="10 11">
    <name type="scientific">Atractosteus spatula</name>
    <name type="common">Alligator gar</name>
    <name type="synonym">Lepisosteus spatula</name>
    <dbReference type="NCBI Taxonomy" id="7917"/>
    <lineage>
        <taxon>Eukaryota</taxon>
        <taxon>Metazoa</taxon>
        <taxon>Chordata</taxon>
        <taxon>Craniata</taxon>
        <taxon>Vertebrata</taxon>
        <taxon>Euteleostomi</taxon>
        <taxon>Actinopterygii</taxon>
        <taxon>Neopterygii</taxon>
        <taxon>Holostei</taxon>
        <taxon>Semionotiformes</taxon>
        <taxon>Lepisosteidae</taxon>
        <taxon>Atractosteus</taxon>
    </lineage>
</organism>
<feature type="compositionally biased region" description="Acidic residues" evidence="8">
    <location>
        <begin position="473"/>
        <end position="483"/>
    </location>
</feature>
<feature type="region of interest" description="Disordered" evidence="8">
    <location>
        <begin position="869"/>
        <end position="905"/>
    </location>
</feature>
<protein>
    <recommendedName>
        <fullName evidence="7">Prohibitin-2</fullName>
    </recommendedName>
</protein>
<keyword evidence="3" id="KW-0999">Mitochondrion inner membrane</keyword>
<evidence type="ECO:0000313" key="11">
    <source>
        <dbReference type="Proteomes" id="UP000736164"/>
    </source>
</evidence>
<evidence type="ECO:0000256" key="8">
    <source>
        <dbReference type="SAM" id="MobiDB-lite"/>
    </source>
</evidence>
<dbReference type="PANTHER" id="PTHR23222:SF1">
    <property type="entry name" value="PROHIBITIN-2"/>
    <property type="match status" value="1"/>
</dbReference>
<evidence type="ECO:0000256" key="5">
    <source>
        <dbReference type="ARBA" id="ARBA00023136"/>
    </source>
</evidence>
<dbReference type="InterPro" id="IPR036013">
    <property type="entry name" value="Band_7/SPFH_dom_sf"/>
</dbReference>
<feature type="region of interest" description="Disordered" evidence="8">
    <location>
        <begin position="356"/>
        <end position="395"/>
    </location>
</feature>
<gene>
    <name evidence="10" type="primary">Phb2</name>
    <name evidence="10" type="ORF">GTO95_0005917</name>
</gene>
<reference evidence="10" key="1">
    <citation type="journal article" date="2021" name="Cell">
        <title>Tracing the genetic footprints of vertebrate landing in non-teleost ray-finned fishes.</title>
        <authorList>
            <person name="Bi X."/>
            <person name="Wang K."/>
            <person name="Yang L."/>
            <person name="Pan H."/>
            <person name="Jiang H."/>
            <person name="Wei Q."/>
            <person name="Fang M."/>
            <person name="Yu H."/>
            <person name="Zhu C."/>
            <person name="Cai Y."/>
            <person name="He Y."/>
            <person name="Gan X."/>
            <person name="Zeng H."/>
            <person name="Yu D."/>
            <person name="Zhu Y."/>
            <person name="Jiang H."/>
            <person name="Qiu Q."/>
            <person name="Yang H."/>
            <person name="Zhang Y.E."/>
            <person name="Wang W."/>
            <person name="Zhu M."/>
            <person name="He S."/>
            <person name="Zhang G."/>
        </authorList>
    </citation>
    <scope>NUCLEOTIDE SEQUENCE</scope>
    <source>
        <strain evidence="10">Allg_001</strain>
    </source>
</reference>
<dbReference type="EMBL" id="JAAWVO010071460">
    <property type="protein sequence ID" value="MBN3324686.1"/>
    <property type="molecule type" value="Genomic_DNA"/>
</dbReference>
<feature type="non-terminal residue" evidence="10">
    <location>
        <position position="1"/>
    </location>
</feature>
<dbReference type="PANTHER" id="PTHR23222">
    <property type="entry name" value="PROHIBITIN"/>
    <property type="match status" value="1"/>
</dbReference>
<dbReference type="CDD" id="cd03401">
    <property type="entry name" value="SPFH_prohibitin"/>
    <property type="match status" value="1"/>
</dbReference>
<comment type="function">
    <text evidence="6">Protein with pleiotropic attributes mediated in a cell-compartment- and tissue-specific manner, which include the plasma membrane-associated cell signaling functions, mitochondrial chaperone, and transcriptional co-regulator of transcription factors and sex steroid hormones in the nucleus.</text>
</comment>
<dbReference type="InterPro" id="IPR036892">
    <property type="entry name" value="L27_dom_sf"/>
</dbReference>
<feature type="region of interest" description="Disordered" evidence="8">
    <location>
        <begin position="466"/>
        <end position="525"/>
    </location>
</feature>
<dbReference type="SMART" id="SM00569">
    <property type="entry name" value="L27"/>
    <property type="match status" value="1"/>
</dbReference>
<evidence type="ECO:0000256" key="6">
    <source>
        <dbReference type="ARBA" id="ARBA00037479"/>
    </source>
</evidence>
<evidence type="ECO:0000256" key="3">
    <source>
        <dbReference type="ARBA" id="ARBA00022792"/>
    </source>
</evidence>
<feature type="domain" description="L27" evidence="9">
    <location>
        <begin position="977"/>
        <end position="1037"/>
    </location>
</feature>
<evidence type="ECO:0000256" key="2">
    <source>
        <dbReference type="ARBA" id="ARBA00009658"/>
    </source>
</evidence>
<comment type="similarity">
    <text evidence="2">Belongs to the prohibitin family.</text>
</comment>
<comment type="caution">
    <text evidence="10">The sequence shown here is derived from an EMBL/GenBank/DDBJ whole genome shotgun (WGS) entry which is preliminary data.</text>
</comment>
<feature type="region of interest" description="Disordered" evidence="8">
    <location>
        <begin position="1066"/>
        <end position="1085"/>
    </location>
</feature>
<dbReference type="Gene3D" id="3.30.479.30">
    <property type="entry name" value="Band 7 domain"/>
    <property type="match status" value="1"/>
</dbReference>
<dbReference type="SMART" id="SM00244">
    <property type="entry name" value="PHB"/>
    <property type="match status" value="1"/>
</dbReference>
<evidence type="ECO:0000313" key="10">
    <source>
        <dbReference type="EMBL" id="MBN3324686.1"/>
    </source>
</evidence>
<dbReference type="InterPro" id="IPR004172">
    <property type="entry name" value="L27_dom"/>
</dbReference>
<dbReference type="SUPFAM" id="SSF117892">
    <property type="entry name" value="Band 7/SPFH domain"/>
    <property type="match status" value="1"/>
</dbReference>
<accession>A0A8J7TIX6</accession>